<gene>
    <name evidence="3" type="ORF">HNP84_008025</name>
</gene>
<protein>
    <recommendedName>
        <fullName evidence="2">UPF0102 protein HNP84_008025</fullName>
    </recommendedName>
</protein>
<keyword evidence="4" id="KW-1185">Reference proteome</keyword>
<evidence type="ECO:0000256" key="1">
    <source>
        <dbReference type="ARBA" id="ARBA00006738"/>
    </source>
</evidence>
<dbReference type="AlphaFoldDB" id="A0A840PGJ9"/>
<accession>A0A840PGJ9</accession>
<dbReference type="GO" id="GO:0004519">
    <property type="term" value="F:endonuclease activity"/>
    <property type="evidence" value="ECO:0007669"/>
    <property type="project" value="UniProtKB-KW"/>
</dbReference>
<proteinExistence type="inferred from homology"/>
<evidence type="ECO:0000313" key="3">
    <source>
        <dbReference type="EMBL" id="MBB5138272.1"/>
    </source>
</evidence>
<sequence>MAAKDKLGKDGEQLAVEYLQAGGMQVLDRNWRCREGEIDVVARDGGTLVIVEVKTRSGHSHGSALEAVDRGKLARLRALAGRWLSEWQGERFDSVRIDVIGLEKVGRTFAIRHERGVI</sequence>
<dbReference type="RefSeq" id="WP_185055151.1">
    <property type="nucleotide sequence ID" value="NZ_BAABIX010000018.1"/>
</dbReference>
<keyword evidence="3" id="KW-0378">Hydrolase</keyword>
<dbReference type="HAMAP" id="MF_00048">
    <property type="entry name" value="UPF0102"/>
    <property type="match status" value="1"/>
</dbReference>
<evidence type="ECO:0000256" key="2">
    <source>
        <dbReference type="HAMAP-Rule" id="MF_00048"/>
    </source>
</evidence>
<dbReference type="EMBL" id="JACHGN010000022">
    <property type="protein sequence ID" value="MBB5138272.1"/>
    <property type="molecule type" value="Genomic_DNA"/>
</dbReference>
<dbReference type="GO" id="GO:0003676">
    <property type="term" value="F:nucleic acid binding"/>
    <property type="evidence" value="ECO:0007669"/>
    <property type="project" value="InterPro"/>
</dbReference>
<dbReference type="InterPro" id="IPR003509">
    <property type="entry name" value="UPF0102_YraN-like"/>
</dbReference>
<keyword evidence="3" id="KW-0255">Endonuclease</keyword>
<dbReference type="InterPro" id="IPR011856">
    <property type="entry name" value="tRNA_endonuc-like_dom_sf"/>
</dbReference>
<dbReference type="NCBIfam" id="NF009154">
    <property type="entry name" value="PRK12497.3-3"/>
    <property type="match status" value="1"/>
</dbReference>
<name>A0A840PGJ9_9ACTN</name>
<dbReference type="PANTHER" id="PTHR34039">
    <property type="entry name" value="UPF0102 PROTEIN YRAN"/>
    <property type="match status" value="1"/>
</dbReference>
<dbReference type="Gene3D" id="3.40.1350.10">
    <property type="match status" value="1"/>
</dbReference>
<dbReference type="CDD" id="cd20736">
    <property type="entry name" value="PoNe_Nuclease"/>
    <property type="match status" value="1"/>
</dbReference>
<dbReference type="SUPFAM" id="SSF52980">
    <property type="entry name" value="Restriction endonuclease-like"/>
    <property type="match status" value="1"/>
</dbReference>
<dbReference type="Pfam" id="PF02021">
    <property type="entry name" value="UPF0102"/>
    <property type="match status" value="1"/>
</dbReference>
<comment type="caution">
    <text evidence="3">The sequence shown here is derived from an EMBL/GenBank/DDBJ whole genome shotgun (WGS) entry which is preliminary data.</text>
</comment>
<dbReference type="PANTHER" id="PTHR34039:SF1">
    <property type="entry name" value="UPF0102 PROTEIN YRAN"/>
    <property type="match status" value="1"/>
</dbReference>
<organism evidence="3 4">
    <name type="scientific">Thermocatellispora tengchongensis</name>
    <dbReference type="NCBI Taxonomy" id="1073253"/>
    <lineage>
        <taxon>Bacteria</taxon>
        <taxon>Bacillati</taxon>
        <taxon>Actinomycetota</taxon>
        <taxon>Actinomycetes</taxon>
        <taxon>Streptosporangiales</taxon>
        <taxon>Streptosporangiaceae</taxon>
        <taxon>Thermocatellispora</taxon>
    </lineage>
</organism>
<dbReference type="NCBIfam" id="NF009150">
    <property type="entry name" value="PRK12497.1-3"/>
    <property type="match status" value="1"/>
</dbReference>
<dbReference type="InterPro" id="IPR011335">
    <property type="entry name" value="Restrct_endonuc-II-like"/>
</dbReference>
<comment type="similarity">
    <text evidence="1 2">Belongs to the UPF0102 family.</text>
</comment>
<dbReference type="Proteomes" id="UP000578449">
    <property type="component" value="Unassembled WGS sequence"/>
</dbReference>
<keyword evidence="3" id="KW-0540">Nuclease</keyword>
<reference evidence="3 4" key="1">
    <citation type="submission" date="2020-08" db="EMBL/GenBank/DDBJ databases">
        <title>Genomic Encyclopedia of Type Strains, Phase IV (KMG-IV): sequencing the most valuable type-strain genomes for metagenomic binning, comparative biology and taxonomic classification.</title>
        <authorList>
            <person name="Goeker M."/>
        </authorList>
    </citation>
    <scope>NUCLEOTIDE SEQUENCE [LARGE SCALE GENOMIC DNA]</scope>
    <source>
        <strain evidence="3 4">DSM 45615</strain>
    </source>
</reference>
<evidence type="ECO:0000313" key="4">
    <source>
        <dbReference type="Proteomes" id="UP000578449"/>
    </source>
</evidence>